<evidence type="ECO:0000313" key="3">
    <source>
        <dbReference type="Proteomes" id="UP000677265"/>
    </source>
</evidence>
<dbReference type="Proteomes" id="UP000677265">
    <property type="component" value="Unassembled WGS sequence"/>
</dbReference>
<sequence>MKSLFDACKPRESVFDEAKRDDTLDLANLIDNSIDAEDFFNETYVTEGMRRVFETAFKRFEGKAPSGLVKLTQSMGGGKTHNMVALGLLAQNPSLRKKVLDGISTFDEEIRVVAYTGRESDIPYGIWGEIARQLGKEELFKDYYAPLKAPGQSAWINLLKGQPTLILLDELPPYLEYARTITAGTGTLADITTNALSNLFNALGKSELHNVCLVISDLQATYETGSGLIQKSFKNLENEIGRSSINIEPVGTTSDDLYHILEKRLFETTATEDEKHEIAMAYKEAVKEAKQMNYTNLSPEQVYTGIKDAYPFHPSIKDLFARFKENPGFQQTRGFIRLTRIMVKNLYSGSEPKAKSNYLLNAFDMDLNNTEMFSMVRSIKPRLTNAISHDIAQNGKSVSEEIDSIINSQDMQDLSKLLLVSSLGDVTGVINGLSLQEAVGIMVKPGRNITEIKSVLEQFKVKAWYLYTDRDNRLFFKDVKNVNAELLSLVDTYSDEIAKQEIKKVLTDKFAPGLKDCYQEVEVFPAIDEIEIKQDKTMLILFEPNPNGVGLKKDLEEFYENVKYKNRVMFLTGQRNSMENLLDVSKQLKAIQSIIDRMKEEKVLESDSQFQSAQEILHKVELNLLQTSRETFITLYYPTSDSFESSDFKMEFKNNKFDAEEQIRNVLIDVMKFDKDTSNDIFRRKFESRIFTSRQMRWIDLKERVATTTSWSWHHPKALDDLKSECLKKGIWVEEGGYLDKEPPAPETSVNVRELEHLRDPVTGEVVLKITPQNGDKVYYEINGDATPGSLEVTDFNTFKTSELSLTFLCVDTTGKHATGTLTRWKSNVQLQYDTFDKNGNNYIELKATSPKVTIKYTTDGSNPKNSGGVYDDVFEVPKGTKFVQAIAVHEDLGIFSEPVTIPITESKFEVEKDKPLTLSHSLRASVTSEVYKQLEILNKHKAKVAGVTLDVMEKANSMQQSWMSLSFDNYAFHETESYVKQLDELRNVFFKDKNIEVSMNIEKCSFEKGQNFEDWVAENKQSLETYKNSISQ</sequence>
<dbReference type="Pfam" id="PF04465">
    <property type="entry name" value="DUF499"/>
    <property type="match status" value="1"/>
</dbReference>
<dbReference type="InterPro" id="IPR026876">
    <property type="entry name" value="Fn3_assoc_repeat"/>
</dbReference>
<comment type="caution">
    <text evidence="1">The sequence shown here is derived from an EMBL/GenBank/DDBJ whole genome shotgun (WGS) entry which is preliminary data.</text>
</comment>
<name>A0A942T7Q5_9BACI</name>
<dbReference type="RefSeq" id="WP_213147727.1">
    <property type="nucleotide sequence ID" value="NZ_JAGYPE020000007.1"/>
</dbReference>
<keyword evidence="3" id="KW-1185">Reference proteome</keyword>
<dbReference type="AlphaFoldDB" id="A0A942T7Q5"/>
<evidence type="ECO:0000313" key="2">
    <source>
        <dbReference type="EMBL" id="MCH6265088.1"/>
    </source>
</evidence>
<dbReference type="Pfam" id="PF13287">
    <property type="entry name" value="Fn3_assoc"/>
    <property type="match status" value="1"/>
</dbReference>
<proteinExistence type="predicted"/>
<dbReference type="InterPro" id="IPR007555">
    <property type="entry name" value="DUF499"/>
</dbReference>
<gene>
    <name evidence="2" type="ORF">KHB02_006060</name>
    <name evidence="1" type="ORF">KHB02_41810</name>
</gene>
<reference evidence="1" key="1">
    <citation type="submission" date="2021-05" db="EMBL/GenBank/DDBJ databases">
        <title>Novel Bacillus species.</title>
        <authorList>
            <person name="Liu G."/>
        </authorList>
    </citation>
    <scope>NUCLEOTIDE SEQUENCE</scope>
    <source>
        <strain evidence="1 3">FJAT-50051</strain>
    </source>
</reference>
<dbReference type="EMBL" id="JAGYPE010000009">
    <property type="protein sequence ID" value="MBS4187919.1"/>
    <property type="molecule type" value="Genomic_DNA"/>
</dbReference>
<accession>A0A942T7Q5</accession>
<dbReference type="EMBL" id="JAGYPE020000007">
    <property type="protein sequence ID" value="MCH6265088.1"/>
    <property type="molecule type" value="Genomic_DNA"/>
</dbReference>
<protein>
    <submittedName>
        <fullName evidence="1">DUF499 domain-containing protein</fullName>
    </submittedName>
</protein>
<evidence type="ECO:0000313" key="1">
    <source>
        <dbReference type="EMBL" id="MBS4187919.1"/>
    </source>
</evidence>
<organism evidence="1">
    <name type="scientific">Neobacillus citreus</name>
    <dbReference type="NCBI Taxonomy" id="2833578"/>
    <lineage>
        <taxon>Bacteria</taxon>
        <taxon>Bacillati</taxon>
        <taxon>Bacillota</taxon>
        <taxon>Bacilli</taxon>
        <taxon>Bacillales</taxon>
        <taxon>Bacillaceae</taxon>
        <taxon>Neobacillus</taxon>
    </lineage>
</organism>